<evidence type="ECO:0000313" key="2">
    <source>
        <dbReference type="Proteomes" id="UP000828941"/>
    </source>
</evidence>
<dbReference type="Proteomes" id="UP000828941">
    <property type="component" value="Chromosome 2"/>
</dbReference>
<accession>A0ACB9Q382</accession>
<protein>
    <submittedName>
        <fullName evidence="1">Uncharacterized protein</fullName>
    </submittedName>
</protein>
<sequence>MRHVRDDRSEIGSDRGGPKMEQEEIPLCSDKPNTLASVQSQSTEKVIFPNLKRLRIKLANKLSCYVPLYRSLKTLEVNGCNSISKLPPLDVLENLEELKVEYCNSIKVIFDTEGTRKTGTQSVVKTSHLRKLTLHWLPKLKHVWNKDPQEFVDFQCLSVMKVFKCDRLKYLFPVSVAKALVKLQRLEIKHCCKLETIVGTIEKGADGSINFVFSQVTILIVVDLPKLARFYSGACSTEWPRLQELCYYRDWNTLVSGIPEFEKFHCQDGLDESVQLPLPMEKREKPNNQIKIEEHEEVKVKNMSANMVEGKISVGPESRDTDLQTSTNEVSNLSPPLAAISQVYQSSVSPGNMLSGIDLSEAEDTIKDFPSTLEVSYKVPRKEGKNKHLVENLNYDASSSGEIKPQLLPSVPKNKGENVEGKAQETAQKDPTSEKLELEIIEKLPKSELVLIDQQHALEENKGDPIKLDAVTP</sequence>
<name>A0ACB9Q382_BAUVA</name>
<comment type="caution">
    <text evidence="1">The sequence shown here is derived from an EMBL/GenBank/DDBJ whole genome shotgun (WGS) entry which is preliminary data.</text>
</comment>
<dbReference type="EMBL" id="CM039427">
    <property type="protein sequence ID" value="KAI4354301.1"/>
    <property type="molecule type" value="Genomic_DNA"/>
</dbReference>
<reference evidence="1 2" key="1">
    <citation type="journal article" date="2022" name="DNA Res.">
        <title>Chromosomal-level genome assembly of the orchid tree Bauhinia variegata (Leguminosae; Cercidoideae) supports the allotetraploid origin hypothesis of Bauhinia.</title>
        <authorList>
            <person name="Zhong Y."/>
            <person name="Chen Y."/>
            <person name="Zheng D."/>
            <person name="Pang J."/>
            <person name="Liu Y."/>
            <person name="Luo S."/>
            <person name="Meng S."/>
            <person name="Qian L."/>
            <person name="Wei D."/>
            <person name="Dai S."/>
            <person name="Zhou R."/>
        </authorList>
    </citation>
    <scope>NUCLEOTIDE SEQUENCE [LARGE SCALE GENOMIC DNA]</scope>
    <source>
        <strain evidence="1">BV-YZ2020</strain>
    </source>
</reference>
<proteinExistence type="predicted"/>
<evidence type="ECO:0000313" key="1">
    <source>
        <dbReference type="EMBL" id="KAI4354301.1"/>
    </source>
</evidence>
<gene>
    <name evidence="1" type="ORF">L6164_003175</name>
</gene>
<keyword evidence="2" id="KW-1185">Reference proteome</keyword>
<organism evidence="1 2">
    <name type="scientific">Bauhinia variegata</name>
    <name type="common">Purple orchid tree</name>
    <name type="synonym">Phanera variegata</name>
    <dbReference type="NCBI Taxonomy" id="167791"/>
    <lineage>
        <taxon>Eukaryota</taxon>
        <taxon>Viridiplantae</taxon>
        <taxon>Streptophyta</taxon>
        <taxon>Embryophyta</taxon>
        <taxon>Tracheophyta</taxon>
        <taxon>Spermatophyta</taxon>
        <taxon>Magnoliopsida</taxon>
        <taxon>eudicotyledons</taxon>
        <taxon>Gunneridae</taxon>
        <taxon>Pentapetalae</taxon>
        <taxon>rosids</taxon>
        <taxon>fabids</taxon>
        <taxon>Fabales</taxon>
        <taxon>Fabaceae</taxon>
        <taxon>Cercidoideae</taxon>
        <taxon>Cercideae</taxon>
        <taxon>Bauhiniinae</taxon>
        <taxon>Bauhinia</taxon>
    </lineage>
</organism>